<proteinExistence type="predicted"/>
<reference evidence="1" key="1">
    <citation type="submission" date="2021-08" db="EMBL/GenBank/DDBJ databases">
        <title>The first chromosome-level gecko genome reveals the dynamic sex chromosomes of Neotropical dwarf geckos (Sphaerodactylidae: Sphaerodactylus).</title>
        <authorList>
            <person name="Pinto B.J."/>
            <person name="Keating S.E."/>
            <person name="Gamble T."/>
        </authorList>
    </citation>
    <scope>NUCLEOTIDE SEQUENCE</scope>
    <source>
        <strain evidence="1">TG3544</strain>
    </source>
</reference>
<sequence>MPGAVPAAGDTEGHFQEVQCDKYRKGLSPRYSTAKSQGAAQKGSLTSKETIYGLRQHLGLCLYCGEAGHLITYCPEKQRTQAPSKYVGPGPKKKMTKGDKRLRPAKVAMATEETPSSDEESFPEILDTEESSELSGNDDNLA</sequence>
<comment type="caution">
    <text evidence="1">The sequence shown here is derived from an EMBL/GenBank/DDBJ whole genome shotgun (WGS) entry which is preliminary data.</text>
</comment>
<accession>A0ACB8FBV3</accession>
<gene>
    <name evidence="1" type="ORF">K3G42_002132</name>
</gene>
<keyword evidence="2" id="KW-1185">Reference proteome</keyword>
<organism evidence="1 2">
    <name type="scientific">Sphaerodactylus townsendi</name>
    <dbReference type="NCBI Taxonomy" id="933632"/>
    <lineage>
        <taxon>Eukaryota</taxon>
        <taxon>Metazoa</taxon>
        <taxon>Chordata</taxon>
        <taxon>Craniata</taxon>
        <taxon>Vertebrata</taxon>
        <taxon>Euteleostomi</taxon>
        <taxon>Lepidosauria</taxon>
        <taxon>Squamata</taxon>
        <taxon>Bifurcata</taxon>
        <taxon>Gekkota</taxon>
        <taxon>Sphaerodactylidae</taxon>
        <taxon>Sphaerodactylus</taxon>
    </lineage>
</organism>
<evidence type="ECO:0000313" key="1">
    <source>
        <dbReference type="EMBL" id="KAH8002865.1"/>
    </source>
</evidence>
<evidence type="ECO:0000313" key="2">
    <source>
        <dbReference type="Proteomes" id="UP000827872"/>
    </source>
</evidence>
<name>A0ACB8FBV3_9SAUR</name>
<dbReference type="EMBL" id="CM037622">
    <property type="protein sequence ID" value="KAH8002865.1"/>
    <property type="molecule type" value="Genomic_DNA"/>
</dbReference>
<dbReference type="Proteomes" id="UP000827872">
    <property type="component" value="Linkage Group LG09"/>
</dbReference>
<protein>
    <submittedName>
        <fullName evidence="1">Uncharacterized protein</fullName>
    </submittedName>
</protein>